<proteinExistence type="predicted"/>
<dbReference type="Proteomes" id="UP000265419">
    <property type="component" value="Unassembled WGS sequence"/>
</dbReference>
<protein>
    <submittedName>
        <fullName evidence="1">DUF2997 domain-containing protein</fullName>
    </submittedName>
</protein>
<accession>A0A399JDW6</accession>
<dbReference type="AlphaFoldDB" id="A0A399JDW6"/>
<dbReference type="Pfam" id="PF11211">
    <property type="entry name" value="DUF2997"/>
    <property type="match status" value="1"/>
</dbReference>
<keyword evidence="2" id="KW-1185">Reference proteome</keyword>
<name>A0A399JDW6_9MICC</name>
<dbReference type="EMBL" id="QQXK01000014">
    <property type="protein sequence ID" value="RII42242.1"/>
    <property type="molecule type" value="Genomic_DNA"/>
</dbReference>
<comment type="caution">
    <text evidence="1">The sequence shown here is derived from an EMBL/GenBank/DDBJ whole genome shotgun (WGS) entry which is preliminary data.</text>
</comment>
<sequence length="72" mass="7654">MTRRLSVSIRPDGTIAAEASGTPGPDCLEALEQLKALLHAEVEASKPTPEFALLPETVQDEAAARQRLEGQA</sequence>
<dbReference type="InterPro" id="IPR021375">
    <property type="entry name" value="DUF2997"/>
</dbReference>
<evidence type="ECO:0000313" key="2">
    <source>
        <dbReference type="Proteomes" id="UP000265419"/>
    </source>
</evidence>
<dbReference type="RefSeq" id="WP_119424693.1">
    <property type="nucleotide sequence ID" value="NZ_QQXK01000014.1"/>
</dbReference>
<evidence type="ECO:0000313" key="1">
    <source>
        <dbReference type="EMBL" id="RII42242.1"/>
    </source>
</evidence>
<reference evidence="1 2" key="1">
    <citation type="submission" date="2018-07" db="EMBL/GenBank/DDBJ databases">
        <title>Arthrobacter sp. nov., isolated from raw cow's milk with high bacterial count.</title>
        <authorList>
            <person name="Hahne J."/>
            <person name="Isele D."/>
            <person name="Lipski A."/>
        </authorList>
    </citation>
    <scope>NUCLEOTIDE SEQUENCE [LARGE SCALE GENOMIC DNA]</scope>
    <source>
        <strain evidence="1 2">JZ R-35</strain>
    </source>
</reference>
<gene>
    <name evidence="1" type="ORF">DWB68_08420</name>
</gene>
<organism evidence="1 2">
    <name type="scientific">Galactobacter valiniphilus</name>
    <dbReference type="NCBI Taxonomy" id="2676122"/>
    <lineage>
        <taxon>Bacteria</taxon>
        <taxon>Bacillati</taxon>
        <taxon>Actinomycetota</taxon>
        <taxon>Actinomycetes</taxon>
        <taxon>Micrococcales</taxon>
        <taxon>Micrococcaceae</taxon>
        <taxon>Galactobacter</taxon>
    </lineage>
</organism>